<evidence type="ECO:0000313" key="2">
    <source>
        <dbReference type="Proteomes" id="UP001152622"/>
    </source>
</evidence>
<sequence length="245" mass="28121">MLLKSLLSFGGQYCTHTFRNTCVLDSLLAGCHIAANVHPNIRELFMQDSTINAVMILLDSGKYVEAKALWLINLDLRAGRKKHFTECDYIDIRGYVKDHLPNFLDLTYAKYDYERDRRSPNPEDQVYCMTVSKFEALGEVRALGPRGNPQLILVDVDARINGFPALIITDDYGREFKLQFLLLGMITADSNHMVLYTSLNEGWWLYDDMKNPLFRAIEMEDIQPQDYVVYLAAYVNVSTKNGKQD</sequence>
<dbReference type="Proteomes" id="UP001152622">
    <property type="component" value="Chromosome 6"/>
</dbReference>
<dbReference type="AlphaFoldDB" id="A0A9Q1IWR1"/>
<dbReference type="EMBL" id="JAINUF010000006">
    <property type="protein sequence ID" value="KAJ8355778.1"/>
    <property type="molecule type" value="Genomic_DNA"/>
</dbReference>
<reference evidence="1" key="1">
    <citation type="journal article" date="2023" name="Science">
        <title>Genome structures resolve the early diversification of teleost fishes.</title>
        <authorList>
            <person name="Parey E."/>
            <person name="Louis A."/>
            <person name="Montfort J."/>
            <person name="Bouchez O."/>
            <person name="Roques C."/>
            <person name="Iampietro C."/>
            <person name="Lluch J."/>
            <person name="Castinel A."/>
            <person name="Donnadieu C."/>
            <person name="Desvignes T."/>
            <person name="Floi Bucao C."/>
            <person name="Jouanno E."/>
            <person name="Wen M."/>
            <person name="Mejri S."/>
            <person name="Dirks R."/>
            <person name="Jansen H."/>
            <person name="Henkel C."/>
            <person name="Chen W.J."/>
            <person name="Zahm M."/>
            <person name="Cabau C."/>
            <person name="Klopp C."/>
            <person name="Thompson A.W."/>
            <person name="Robinson-Rechavi M."/>
            <person name="Braasch I."/>
            <person name="Lecointre G."/>
            <person name="Bobe J."/>
            <person name="Postlethwait J.H."/>
            <person name="Berthelot C."/>
            <person name="Roest Crollius H."/>
            <person name="Guiguen Y."/>
        </authorList>
    </citation>
    <scope>NUCLEOTIDE SEQUENCE</scope>
    <source>
        <strain evidence="1">WJC10195</strain>
    </source>
</reference>
<dbReference type="OrthoDB" id="8770287at2759"/>
<gene>
    <name evidence="1" type="ORF">SKAU_G00185720</name>
</gene>
<protein>
    <submittedName>
        <fullName evidence="1">Uncharacterized protein</fullName>
    </submittedName>
</protein>
<name>A0A9Q1IWR1_SYNKA</name>
<organism evidence="1 2">
    <name type="scientific">Synaphobranchus kaupii</name>
    <name type="common">Kaup's arrowtooth eel</name>
    <dbReference type="NCBI Taxonomy" id="118154"/>
    <lineage>
        <taxon>Eukaryota</taxon>
        <taxon>Metazoa</taxon>
        <taxon>Chordata</taxon>
        <taxon>Craniata</taxon>
        <taxon>Vertebrata</taxon>
        <taxon>Euteleostomi</taxon>
        <taxon>Actinopterygii</taxon>
        <taxon>Neopterygii</taxon>
        <taxon>Teleostei</taxon>
        <taxon>Anguilliformes</taxon>
        <taxon>Synaphobranchidae</taxon>
        <taxon>Synaphobranchus</taxon>
    </lineage>
</organism>
<comment type="caution">
    <text evidence="1">The sequence shown here is derived from an EMBL/GenBank/DDBJ whole genome shotgun (WGS) entry which is preliminary data.</text>
</comment>
<accession>A0A9Q1IWR1</accession>
<evidence type="ECO:0000313" key="1">
    <source>
        <dbReference type="EMBL" id="KAJ8355778.1"/>
    </source>
</evidence>
<proteinExistence type="predicted"/>
<keyword evidence="2" id="KW-1185">Reference proteome</keyword>